<dbReference type="Proteomes" id="UP000828941">
    <property type="component" value="Chromosome 14"/>
</dbReference>
<comment type="caution">
    <text evidence="1">The sequence shown here is derived from an EMBL/GenBank/DDBJ whole genome shotgun (WGS) entry which is preliminary data.</text>
</comment>
<name>A0ACB9KHD7_BAUVA</name>
<gene>
    <name evidence="1" type="ORF">L6164_036530</name>
</gene>
<organism evidence="1 2">
    <name type="scientific">Bauhinia variegata</name>
    <name type="common">Purple orchid tree</name>
    <name type="synonym">Phanera variegata</name>
    <dbReference type="NCBI Taxonomy" id="167791"/>
    <lineage>
        <taxon>Eukaryota</taxon>
        <taxon>Viridiplantae</taxon>
        <taxon>Streptophyta</taxon>
        <taxon>Embryophyta</taxon>
        <taxon>Tracheophyta</taxon>
        <taxon>Spermatophyta</taxon>
        <taxon>Magnoliopsida</taxon>
        <taxon>eudicotyledons</taxon>
        <taxon>Gunneridae</taxon>
        <taxon>Pentapetalae</taxon>
        <taxon>rosids</taxon>
        <taxon>fabids</taxon>
        <taxon>Fabales</taxon>
        <taxon>Fabaceae</taxon>
        <taxon>Cercidoideae</taxon>
        <taxon>Cercideae</taxon>
        <taxon>Bauhiniinae</taxon>
        <taxon>Bauhinia</taxon>
    </lineage>
</organism>
<protein>
    <submittedName>
        <fullName evidence="1">Uncharacterized protein</fullName>
    </submittedName>
</protein>
<proteinExistence type="predicted"/>
<keyword evidence="2" id="KW-1185">Reference proteome</keyword>
<accession>A0ACB9KHD7</accession>
<evidence type="ECO:0000313" key="2">
    <source>
        <dbReference type="Proteomes" id="UP000828941"/>
    </source>
</evidence>
<sequence>MEGHFSERSDVYSFGVLLLEIVSGKRNTSFYNNEHSISLIGFAWKLWNEENIKALIDQEIFDPVFENQILRCIHIGLLCLQELVNERPSMTTVVSMLNSDIVDLPPPGQVAFVQRRNLLSPVSSENNQGPNSVNNVTLSEIQGR</sequence>
<evidence type="ECO:0000313" key="1">
    <source>
        <dbReference type="EMBL" id="KAI4296580.1"/>
    </source>
</evidence>
<reference evidence="1 2" key="1">
    <citation type="journal article" date="2022" name="DNA Res.">
        <title>Chromosomal-level genome assembly of the orchid tree Bauhinia variegata (Leguminosae; Cercidoideae) supports the allotetraploid origin hypothesis of Bauhinia.</title>
        <authorList>
            <person name="Zhong Y."/>
            <person name="Chen Y."/>
            <person name="Zheng D."/>
            <person name="Pang J."/>
            <person name="Liu Y."/>
            <person name="Luo S."/>
            <person name="Meng S."/>
            <person name="Qian L."/>
            <person name="Wei D."/>
            <person name="Dai S."/>
            <person name="Zhou R."/>
        </authorList>
    </citation>
    <scope>NUCLEOTIDE SEQUENCE [LARGE SCALE GENOMIC DNA]</scope>
    <source>
        <strain evidence="1">BV-YZ2020</strain>
    </source>
</reference>
<dbReference type="EMBL" id="CM039439">
    <property type="protein sequence ID" value="KAI4296580.1"/>
    <property type="molecule type" value="Genomic_DNA"/>
</dbReference>